<reference evidence="1 2" key="1">
    <citation type="journal article" date="2018" name="Nat. Genet.">
        <title>The Rosa genome provides new insights in the design of modern roses.</title>
        <authorList>
            <person name="Bendahmane M."/>
        </authorList>
    </citation>
    <scope>NUCLEOTIDE SEQUENCE [LARGE SCALE GENOMIC DNA]</scope>
    <source>
        <strain evidence="2">cv. Old Blush</strain>
    </source>
</reference>
<evidence type="ECO:0000313" key="1">
    <source>
        <dbReference type="EMBL" id="PRQ53709.1"/>
    </source>
</evidence>
<keyword evidence="2" id="KW-1185">Reference proteome</keyword>
<evidence type="ECO:0000313" key="2">
    <source>
        <dbReference type="Proteomes" id="UP000238479"/>
    </source>
</evidence>
<protein>
    <submittedName>
        <fullName evidence="1">Uncharacterized protein</fullName>
    </submittedName>
</protein>
<gene>
    <name evidence="1" type="ORF">RchiOBHm_Chr2g0169501</name>
</gene>
<dbReference type="AlphaFoldDB" id="A0A2P6S4X9"/>
<sequence>MRRVKWGPRGWWDCLGDLCQGQCCWGEAEQEASSYDDQLTEAFAEMSDYSSAPSAPQRLRYQL</sequence>
<proteinExistence type="predicted"/>
<name>A0A2P6S4X9_ROSCH</name>
<comment type="caution">
    <text evidence="1">The sequence shown here is derived from an EMBL/GenBank/DDBJ whole genome shotgun (WGS) entry which is preliminary data.</text>
</comment>
<accession>A0A2P6S4X9</accession>
<dbReference type="Proteomes" id="UP000238479">
    <property type="component" value="Chromosome 2"/>
</dbReference>
<organism evidence="1 2">
    <name type="scientific">Rosa chinensis</name>
    <name type="common">China rose</name>
    <dbReference type="NCBI Taxonomy" id="74649"/>
    <lineage>
        <taxon>Eukaryota</taxon>
        <taxon>Viridiplantae</taxon>
        <taxon>Streptophyta</taxon>
        <taxon>Embryophyta</taxon>
        <taxon>Tracheophyta</taxon>
        <taxon>Spermatophyta</taxon>
        <taxon>Magnoliopsida</taxon>
        <taxon>eudicotyledons</taxon>
        <taxon>Gunneridae</taxon>
        <taxon>Pentapetalae</taxon>
        <taxon>rosids</taxon>
        <taxon>fabids</taxon>
        <taxon>Rosales</taxon>
        <taxon>Rosaceae</taxon>
        <taxon>Rosoideae</taxon>
        <taxon>Rosoideae incertae sedis</taxon>
        <taxon>Rosa</taxon>
    </lineage>
</organism>
<dbReference type="Gramene" id="PRQ53709">
    <property type="protein sequence ID" value="PRQ53709"/>
    <property type="gene ID" value="RchiOBHm_Chr2g0169501"/>
</dbReference>
<dbReference type="EMBL" id="PDCK01000040">
    <property type="protein sequence ID" value="PRQ53709.1"/>
    <property type="molecule type" value="Genomic_DNA"/>
</dbReference>